<reference evidence="6" key="1">
    <citation type="journal article" date="2019" name="Int. J. Syst. Evol. Microbiol.">
        <title>The Global Catalogue of Microorganisms (GCM) 10K type strain sequencing project: providing services to taxonomists for standard genome sequencing and annotation.</title>
        <authorList>
            <consortium name="The Broad Institute Genomics Platform"/>
            <consortium name="The Broad Institute Genome Sequencing Center for Infectious Disease"/>
            <person name="Wu L."/>
            <person name="Ma J."/>
        </authorList>
    </citation>
    <scope>NUCLEOTIDE SEQUENCE [LARGE SCALE GENOMIC DNA]</scope>
    <source>
        <strain evidence="6">CCTCC AB 2013263</strain>
    </source>
</reference>
<dbReference type="EMBL" id="JBHRZF010000141">
    <property type="protein sequence ID" value="MFC3861379.1"/>
    <property type="molecule type" value="Genomic_DNA"/>
</dbReference>
<feature type="region of interest" description="Disordered" evidence="3">
    <location>
        <begin position="229"/>
        <end position="254"/>
    </location>
</feature>
<gene>
    <name evidence="5" type="ORF">ACFOPQ_11465</name>
</gene>
<evidence type="ECO:0000256" key="2">
    <source>
        <dbReference type="ARBA" id="ARBA00022801"/>
    </source>
</evidence>
<dbReference type="PANTHER" id="PTHR30023">
    <property type="entry name" value="D-ALANYL-D-ALANINE CARBOXYPEPTIDASE"/>
    <property type="match status" value="1"/>
</dbReference>
<comment type="similarity">
    <text evidence="1">Belongs to the peptidase S13 family.</text>
</comment>
<dbReference type="GO" id="GO:0004180">
    <property type="term" value="F:carboxypeptidase activity"/>
    <property type="evidence" value="ECO:0007669"/>
    <property type="project" value="UniProtKB-KW"/>
</dbReference>
<evidence type="ECO:0000313" key="6">
    <source>
        <dbReference type="Proteomes" id="UP001595748"/>
    </source>
</evidence>
<dbReference type="Gene3D" id="3.40.710.10">
    <property type="entry name" value="DD-peptidase/beta-lactamase superfamily"/>
    <property type="match status" value="2"/>
</dbReference>
<dbReference type="Pfam" id="PF02113">
    <property type="entry name" value="Peptidase_S13"/>
    <property type="match status" value="2"/>
</dbReference>
<proteinExistence type="inferred from homology"/>
<keyword evidence="4" id="KW-0732">Signal</keyword>
<keyword evidence="6" id="KW-1185">Reference proteome</keyword>
<evidence type="ECO:0000256" key="3">
    <source>
        <dbReference type="SAM" id="MobiDB-lite"/>
    </source>
</evidence>
<feature type="chain" id="PRO_5046752284" evidence="4">
    <location>
        <begin position="20"/>
        <end position="466"/>
    </location>
</feature>
<dbReference type="InterPro" id="IPR000667">
    <property type="entry name" value="Peptidase_S13"/>
</dbReference>
<feature type="region of interest" description="Disordered" evidence="3">
    <location>
        <begin position="18"/>
        <end position="37"/>
    </location>
</feature>
<feature type="signal peptide" evidence="4">
    <location>
        <begin position="1"/>
        <end position="19"/>
    </location>
</feature>
<keyword evidence="2" id="KW-0378">Hydrolase</keyword>
<evidence type="ECO:0000256" key="1">
    <source>
        <dbReference type="ARBA" id="ARBA00006096"/>
    </source>
</evidence>
<organism evidence="5 6">
    <name type="scientific">Deinococcus antarcticus</name>
    <dbReference type="NCBI Taxonomy" id="1298767"/>
    <lineage>
        <taxon>Bacteria</taxon>
        <taxon>Thermotogati</taxon>
        <taxon>Deinococcota</taxon>
        <taxon>Deinococci</taxon>
        <taxon>Deinococcales</taxon>
        <taxon>Deinococcaceae</taxon>
        <taxon>Deinococcus</taxon>
    </lineage>
</organism>
<comment type="caution">
    <text evidence="5">The sequence shown here is derived from an EMBL/GenBank/DDBJ whole genome shotgun (WGS) entry which is preliminary data.</text>
</comment>
<evidence type="ECO:0000256" key="4">
    <source>
        <dbReference type="SAM" id="SignalP"/>
    </source>
</evidence>
<dbReference type="SUPFAM" id="SSF56601">
    <property type="entry name" value="beta-lactamase/transpeptidase-like"/>
    <property type="match status" value="1"/>
</dbReference>
<dbReference type="InterPro" id="IPR012338">
    <property type="entry name" value="Beta-lactam/transpept-like"/>
</dbReference>
<dbReference type="PRINTS" id="PR00922">
    <property type="entry name" value="DADACBPTASE3"/>
</dbReference>
<keyword evidence="5" id="KW-0121">Carboxypeptidase</keyword>
<protein>
    <submittedName>
        <fullName evidence="5">D-alanyl-D-alanine carboxypeptidase/D-alanyl-D-alanine-endopeptidase</fullName>
    </submittedName>
</protein>
<name>A0ABV8A7F9_9DEIO</name>
<evidence type="ECO:0000313" key="5">
    <source>
        <dbReference type="EMBL" id="MFC3861379.1"/>
    </source>
</evidence>
<sequence length="466" mass="49092">MRRAVLLSLLLGSGSFGQAPTPETVPSGVPDSSVTLQREPAPSAGVQRVLDGVRRDVRVTLLVRDVKDGRVLESLHADTPMIPASAMKTVTGAVVLVDRQGARGWWSTELTVPAADSGKAKVKALTIRGTADPTLSVADGQNSLRELARQAFAAGVREVGEVRLDDTRLNAVSFASTVYESPMPAVRLKEWPVSLVSLSEMRASVGRALIAELRRAGIKVNSDVPGSAPTYRPYKPPVLKDKEGNVLPPDPVIPVERRPEQGVASVRSGSVVPFVWSVLRPSDNSGAEKLLATLGAGRAGGGTLKGALARERDVLEGLGVNLNGVVLGDGSGLGRESRLTARALTDLMKVMYDLPYATGKPGLPQNLYREKQNAFVEALPLAGTGEHLPNHGGRGGTMSTRLVGSGLDVRAKTGTLPGVSTLSGYVTAKSGRVLVFAVLMNGPETAPLLTLRFQQDQMVRAIAAAH</sequence>
<dbReference type="RefSeq" id="WP_380078214.1">
    <property type="nucleotide sequence ID" value="NZ_JBHRZF010000141.1"/>
</dbReference>
<dbReference type="PANTHER" id="PTHR30023:SF0">
    <property type="entry name" value="PENICILLIN-SENSITIVE CARBOXYPEPTIDASE A"/>
    <property type="match status" value="1"/>
</dbReference>
<dbReference type="Proteomes" id="UP001595748">
    <property type="component" value="Unassembled WGS sequence"/>
</dbReference>
<accession>A0ABV8A7F9</accession>
<keyword evidence="5" id="KW-0645">Protease</keyword>